<evidence type="ECO:0000313" key="4">
    <source>
        <dbReference type="Proteomes" id="UP000236047"/>
    </source>
</evidence>
<sequence>MTGMQDGRGWHGEELDLEAYLERVGYQGERTPTLAVLRALQRAHVTSVPFENFTTMLGAPVPLDLQSVQDKLVHSSRGGYCFEHAVLFAAALERLGFTFQGLMGRVTLGASKVLPGSHALLAVRPADDDRWWLCDVGFGRGPLEPIEIADNNEVDFGGWRFRLERRAGAFGDDWWLYQHETDGWLDRHTFTLTPQYSIDYVVGSHYVSTHPRSPFVKRPFAQRFTATAHHRLDAALWTITTPDGEQTERKLETHELGEVLEEHFGISLRPGELARLAQRLDAA</sequence>
<dbReference type="Proteomes" id="UP000236047">
    <property type="component" value="Unassembled WGS sequence"/>
</dbReference>
<accession>A0A2N8PI40</accession>
<comment type="similarity">
    <text evidence="1 2">Belongs to the arylamine N-acetyltransferase family.</text>
</comment>
<keyword evidence="3" id="KW-0808">Transferase</keyword>
<protein>
    <submittedName>
        <fullName evidence="3">Acetyltransferase</fullName>
    </submittedName>
</protein>
<reference evidence="4" key="1">
    <citation type="submission" date="2015-09" db="EMBL/GenBank/DDBJ databases">
        <authorList>
            <person name="Graham D.E."/>
            <person name="Mahan K.M."/>
            <person name="Klingeman D.M."/>
            <person name="Fida T."/>
            <person name="Giannone R.J."/>
            <person name="Hettich R.L."/>
            <person name="Parry R.J."/>
            <person name="Spain J.C."/>
        </authorList>
    </citation>
    <scope>NUCLEOTIDE SEQUENCE [LARGE SCALE GENOMIC DNA]</scope>
    <source>
        <strain evidence="4">JCM 4701</strain>
    </source>
</reference>
<keyword evidence="4" id="KW-1185">Reference proteome</keyword>
<dbReference type="Gene3D" id="2.40.128.150">
    <property type="entry name" value="Cysteine proteinases"/>
    <property type="match status" value="1"/>
</dbReference>
<name>A0A2N8PI40_STRNR</name>
<dbReference type="EMBL" id="LJSN01000002">
    <property type="protein sequence ID" value="PNE40702.1"/>
    <property type="molecule type" value="Genomic_DNA"/>
</dbReference>
<comment type="caution">
    <text evidence="3">The sequence shown here is derived from an EMBL/GenBank/DDBJ whole genome shotgun (WGS) entry which is preliminary data.</text>
</comment>
<dbReference type="InterPro" id="IPR001447">
    <property type="entry name" value="Arylamine_N-AcTrfase"/>
</dbReference>
<evidence type="ECO:0000256" key="1">
    <source>
        <dbReference type="ARBA" id="ARBA00006547"/>
    </source>
</evidence>
<dbReference type="PRINTS" id="PR01543">
    <property type="entry name" value="ANATRNSFRASE"/>
</dbReference>
<dbReference type="GO" id="GO:0016407">
    <property type="term" value="F:acetyltransferase activity"/>
    <property type="evidence" value="ECO:0007669"/>
    <property type="project" value="InterPro"/>
</dbReference>
<evidence type="ECO:0000313" key="3">
    <source>
        <dbReference type="EMBL" id="PNE40702.1"/>
    </source>
</evidence>
<evidence type="ECO:0000256" key="2">
    <source>
        <dbReference type="RuleBase" id="RU003452"/>
    </source>
</evidence>
<dbReference type="Gene3D" id="3.30.2140.10">
    <property type="entry name" value="Arylamine N-acetyltransferase"/>
    <property type="match status" value="1"/>
</dbReference>
<proteinExistence type="inferred from homology"/>
<gene>
    <name evidence="3" type="ORF">AOB60_07635</name>
</gene>
<dbReference type="AlphaFoldDB" id="A0A2N8PI40"/>
<dbReference type="PANTHER" id="PTHR11786">
    <property type="entry name" value="N-HYDROXYARYLAMINE O-ACETYLTRANSFERASE"/>
    <property type="match status" value="1"/>
</dbReference>
<dbReference type="PANTHER" id="PTHR11786:SF0">
    <property type="entry name" value="ARYLAMINE N-ACETYLTRANSFERASE 4-RELATED"/>
    <property type="match status" value="1"/>
</dbReference>
<dbReference type="Pfam" id="PF00797">
    <property type="entry name" value="Acetyltransf_2"/>
    <property type="match status" value="1"/>
</dbReference>
<dbReference type="InterPro" id="IPR038765">
    <property type="entry name" value="Papain-like_cys_pep_sf"/>
</dbReference>
<dbReference type="SUPFAM" id="SSF54001">
    <property type="entry name" value="Cysteine proteinases"/>
    <property type="match status" value="1"/>
</dbReference>
<organism evidence="3 4">
    <name type="scientific">Streptomyces noursei</name>
    <name type="common">Streptomyces albulus</name>
    <dbReference type="NCBI Taxonomy" id="1971"/>
    <lineage>
        <taxon>Bacteria</taxon>
        <taxon>Bacillati</taxon>
        <taxon>Actinomycetota</taxon>
        <taxon>Actinomycetes</taxon>
        <taxon>Kitasatosporales</taxon>
        <taxon>Streptomycetaceae</taxon>
        <taxon>Streptomyces</taxon>
    </lineage>
</organism>